<dbReference type="InterPro" id="IPR036291">
    <property type="entry name" value="NAD(P)-bd_dom_sf"/>
</dbReference>
<protein>
    <recommendedName>
        <fullName evidence="3">Short-chain dehydrogenase like protein</fullName>
    </recommendedName>
</protein>
<organism evidence="1 2">
    <name type="scientific">Zymoseptoria brevis</name>
    <dbReference type="NCBI Taxonomy" id="1047168"/>
    <lineage>
        <taxon>Eukaryota</taxon>
        <taxon>Fungi</taxon>
        <taxon>Dikarya</taxon>
        <taxon>Ascomycota</taxon>
        <taxon>Pezizomycotina</taxon>
        <taxon>Dothideomycetes</taxon>
        <taxon>Dothideomycetidae</taxon>
        <taxon>Mycosphaerellales</taxon>
        <taxon>Mycosphaerellaceae</taxon>
        <taxon>Zymoseptoria</taxon>
    </lineage>
</organism>
<evidence type="ECO:0000313" key="1">
    <source>
        <dbReference type="EMBL" id="KJY02459.1"/>
    </source>
</evidence>
<dbReference type="OrthoDB" id="7289984at2759"/>
<gene>
    <name evidence="1" type="ORF">TI39_contig50g00008</name>
</gene>
<dbReference type="AlphaFoldDB" id="A0A0F4GYY8"/>
<dbReference type="Proteomes" id="UP000033647">
    <property type="component" value="Unassembled WGS sequence"/>
</dbReference>
<dbReference type="GO" id="GO:0016616">
    <property type="term" value="F:oxidoreductase activity, acting on the CH-OH group of donors, NAD or NADP as acceptor"/>
    <property type="evidence" value="ECO:0007669"/>
    <property type="project" value="TreeGrafter"/>
</dbReference>
<name>A0A0F4GYY8_9PEZI</name>
<proteinExistence type="predicted"/>
<dbReference type="PANTHER" id="PTHR45458:SF1">
    <property type="entry name" value="SHORT CHAIN DEHYDROGENASE"/>
    <property type="match status" value="1"/>
</dbReference>
<dbReference type="Gene3D" id="3.40.50.720">
    <property type="entry name" value="NAD(P)-binding Rossmann-like Domain"/>
    <property type="match status" value="1"/>
</dbReference>
<accession>A0A0F4GYY8</accession>
<dbReference type="InterPro" id="IPR052184">
    <property type="entry name" value="SDR_enzymes"/>
</dbReference>
<dbReference type="PRINTS" id="PR00081">
    <property type="entry name" value="GDHRDH"/>
</dbReference>
<dbReference type="InterPro" id="IPR002347">
    <property type="entry name" value="SDR_fam"/>
</dbReference>
<evidence type="ECO:0000313" key="2">
    <source>
        <dbReference type="Proteomes" id="UP000033647"/>
    </source>
</evidence>
<sequence>MTSVLVTGAGRGSGLAFVKELVSLPIISKIIASVRSPSADLESIARASSGRVTNVTFYVADEESIKEAVPAVEAALEKGNGLDILINNVGIDKWAADGTKSMASEDLKESFREVANIGTTLGSLTLAEQYTWAYALDHGKEGFNFIALTPGEADLTPEQGAKASLDIIWKPNDQTNGKLTVVKVPGFENRPLNSYDGKDAPW</sequence>
<dbReference type="EMBL" id="LAFY01000047">
    <property type="protein sequence ID" value="KJY02459.1"/>
    <property type="molecule type" value="Genomic_DNA"/>
</dbReference>
<comment type="caution">
    <text evidence="1">The sequence shown here is derived from an EMBL/GenBank/DDBJ whole genome shotgun (WGS) entry which is preliminary data.</text>
</comment>
<reference evidence="1 2" key="1">
    <citation type="submission" date="2015-03" db="EMBL/GenBank/DDBJ databases">
        <title>RNA-seq based gene annotation and comparative genomics of four Zymoseptoria species reveal species-specific pathogenicity related genes and transposable element activity.</title>
        <authorList>
            <person name="Grandaubert J."/>
            <person name="Bhattacharyya A."/>
            <person name="Stukenbrock E.H."/>
        </authorList>
    </citation>
    <scope>NUCLEOTIDE SEQUENCE [LARGE SCALE GENOMIC DNA]</scope>
    <source>
        <strain evidence="1 2">Zb18110</strain>
    </source>
</reference>
<dbReference type="SUPFAM" id="SSF51735">
    <property type="entry name" value="NAD(P)-binding Rossmann-fold domains"/>
    <property type="match status" value="1"/>
</dbReference>
<evidence type="ECO:0008006" key="3">
    <source>
        <dbReference type="Google" id="ProtNLM"/>
    </source>
</evidence>
<dbReference type="Pfam" id="PF00106">
    <property type="entry name" value="adh_short"/>
    <property type="match status" value="1"/>
</dbReference>
<keyword evidence="2" id="KW-1185">Reference proteome</keyword>
<dbReference type="PANTHER" id="PTHR45458">
    <property type="entry name" value="SHORT-CHAIN DEHYDROGENASE/REDUCTASE SDR"/>
    <property type="match status" value="1"/>
</dbReference>